<keyword evidence="2" id="KW-1185">Reference proteome</keyword>
<evidence type="ECO:0000313" key="2">
    <source>
        <dbReference type="Proteomes" id="UP000634136"/>
    </source>
</evidence>
<dbReference type="EMBL" id="JAAIUW010000010">
    <property type="protein sequence ID" value="KAF7812014.1"/>
    <property type="molecule type" value="Genomic_DNA"/>
</dbReference>
<reference evidence="1" key="1">
    <citation type="submission" date="2020-09" db="EMBL/GenBank/DDBJ databases">
        <title>Genome-Enabled Discovery of Anthraquinone Biosynthesis in Senna tora.</title>
        <authorList>
            <person name="Kang S.-H."/>
            <person name="Pandey R.P."/>
            <person name="Lee C.-M."/>
            <person name="Sim J.-S."/>
            <person name="Jeong J.-T."/>
            <person name="Choi B.-S."/>
            <person name="Jung M."/>
            <person name="Ginzburg D."/>
            <person name="Zhao K."/>
            <person name="Won S.Y."/>
            <person name="Oh T.-J."/>
            <person name="Yu Y."/>
            <person name="Kim N.-H."/>
            <person name="Lee O.R."/>
            <person name="Lee T.-H."/>
            <person name="Bashyal P."/>
            <person name="Kim T.-S."/>
            <person name="Lee W.-H."/>
            <person name="Kawkins C."/>
            <person name="Kim C.-K."/>
            <person name="Kim J.S."/>
            <person name="Ahn B.O."/>
            <person name="Rhee S.Y."/>
            <person name="Sohng J.K."/>
        </authorList>
    </citation>
    <scope>NUCLEOTIDE SEQUENCE</scope>
    <source>
        <tissue evidence="1">Leaf</tissue>
    </source>
</reference>
<proteinExistence type="predicted"/>
<dbReference type="AlphaFoldDB" id="A0A834WCD1"/>
<dbReference type="Proteomes" id="UP000634136">
    <property type="component" value="Unassembled WGS sequence"/>
</dbReference>
<gene>
    <name evidence="1" type="ORF">G2W53_032990</name>
</gene>
<sequence length="39" mass="4306">MQHKAIADRIDNPLKKTKSTSYSQAWRTYGIPGVGTLGD</sequence>
<evidence type="ECO:0000313" key="1">
    <source>
        <dbReference type="EMBL" id="KAF7812014.1"/>
    </source>
</evidence>
<name>A0A834WCD1_9FABA</name>
<accession>A0A834WCD1</accession>
<comment type="caution">
    <text evidence="1">The sequence shown here is derived from an EMBL/GenBank/DDBJ whole genome shotgun (WGS) entry which is preliminary data.</text>
</comment>
<organism evidence="1 2">
    <name type="scientific">Senna tora</name>
    <dbReference type="NCBI Taxonomy" id="362788"/>
    <lineage>
        <taxon>Eukaryota</taxon>
        <taxon>Viridiplantae</taxon>
        <taxon>Streptophyta</taxon>
        <taxon>Embryophyta</taxon>
        <taxon>Tracheophyta</taxon>
        <taxon>Spermatophyta</taxon>
        <taxon>Magnoliopsida</taxon>
        <taxon>eudicotyledons</taxon>
        <taxon>Gunneridae</taxon>
        <taxon>Pentapetalae</taxon>
        <taxon>rosids</taxon>
        <taxon>fabids</taxon>
        <taxon>Fabales</taxon>
        <taxon>Fabaceae</taxon>
        <taxon>Caesalpinioideae</taxon>
        <taxon>Cassia clade</taxon>
        <taxon>Senna</taxon>
    </lineage>
</organism>
<protein>
    <submittedName>
        <fullName evidence="1">Uncharacterized protein</fullName>
    </submittedName>
</protein>